<proteinExistence type="predicted"/>
<keyword evidence="7" id="KW-1185">Reference proteome</keyword>
<evidence type="ECO:0000313" key="7">
    <source>
        <dbReference type="Proteomes" id="UP001556367"/>
    </source>
</evidence>
<feature type="compositionally biased region" description="Basic and acidic residues" evidence="4">
    <location>
        <begin position="1"/>
        <end position="14"/>
    </location>
</feature>
<evidence type="ECO:0000313" key="6">
    <source>
        <dbReference type="EMBL" id="KAL0951993.1"/>
    </source>
</evidence>
<organism evidence="6 7">
    <name type="scientific">Hohenbuehelia grisea</name>
    <dbReference type="NCBI Taxonomy" id="104357"/>
    <lineage>
        <taxon>Eukaryota</taxon>
        <taxon>Fungi</taxon>
        <taxon>Dikarya</taxon>
        <taxon>Basidiomycota</taxon>
        <taxon>Agaricomycotina</taxon>
        <taxon>Agaricomycetes</taxon>
        <taxon>Agaricomycetidae</taxon>
        <taxon>Agaricales</taxon>
        <taxon>Pleurotineae</taxon>
        <taxon>Pleurotaceae</taxon>
        <taxon>Hohenbuehelia</taxon>
    </lineage>
</organism>
<accession>A0ABR3J8I3</accession>
<dbReference type="PANTHER" id="PTHR45789">
    <property type="entry name" value="FI18025P1"/>
    <property type="match status" value="1"/>
</dbReference>
<dbReference type="SUPFAM" id="SSF47095">
    <property type="entry name" value="HMG-box"/>
    <property type="match status" value="1"/>
</dbReference>
<name>A0ABR3J8I3_9AGAR</name>
<dbReference type="Pfam" id="PF00505">
    <property type="entry name" value="HMG_box"/>
    <property type="match status" value="1"/>
</dbReference>
<keyword evidence="2 3" id="KW-0539">Nucleus</keyword>
<dbReference type="Gene3D" id="1.10.30.10">
    <property type="entry name" value="High mobility group box domain"/>
    <property type="match status" value="1"/>
</dbReference>
<dbReference type="InterPro" id="IPR036910">
    <property type="entry name" value="HMG_box_dom_sf"/>
</dbReference>
<feature type="region of interest" description="Disordered" evidence="4">
    <location>
        <begin position="1"/>
        <end position="30"/>
    </location>
</feature>
<feature type="region of interest" description="Disordered" evidence="4">
    <location>
        <begin position="255"/>
        <end position="274"/>
    </location>
</feature>
<sequence length="492" mass="54056">MPAERTRGSRRSDADGTQLVWTTPAQPVPPTGITFATNITPCTFNDQLPPLVEAPPYYHEAVLFPPSEDSTSSRRPAHSKKKSENHIPRPPNAFILFRSSFIKQQHVTTEVETNHSTLSKIIGITWRELPEQERQIWHNKARMALDEHKRKFPQYAFRPSHFKGKGGSDKRKVREVGPKDLKRCTKIAELLVEGKKGPELHAAILEFDKTHVPEVVTRFEAPITERAYRRSSSAPIPDSESNRSFLPKSPILSSIRRAASSQPTRESSPVPMGSDFEGLPLELSTSQPYAPFAAEEDSFATFASPSQQESTFPGFDSFSFDSVATPFAPIECDPLSAAPSPPPPMSAPANLDCLFPELPTVPSRTGRGLSIDTSFLTAFVQSPSPGPASDASCSPPSSPDFLNSPSPTLGTPYSPSFDFDVLGQKTMSSFDDGFLTQPLDAFSEKGQYQFYVDDNAFPPVDMSGPQIYTPTPSPPCNFDFSFSAYSVPQYAS</sequence>
<evidence type="ECO:0000256" key="3">
    <source>
        <dbReference type="PROSITE-ProRule" id="PRU00267"/>
    </source>
</evidence>
<feature type="region of interest" description="Disordered" evidence="4">
    <location>
        <begin position="63"/>
        <end position="91"/>
    </location>
</feature>
<feature type="domain" description="HMG box" evidence="5">
    <location>
        <begin position="87"/>
        <end position="156"/>
    </location>
</feature>
<dbReference type="SMART" id="SM00398">
    <property type="entry name" value="HMG"/>
    <property type="match status" value="1"/>
</dbReference>
<gene>
    <name evidence="6" type="ORF">HGRIS_008647</name>
</gene>
<dbReference type="Proteomes" id="UP001556367">
    <property type="component" value="Unassembled WGS sequence"/>
</dbReference>
<feature type="region of interest" description="Disordered" evidence="4">
    <location>
        <begin position="227"/>
        <end position="247"/>
    </location>
</feature>
<evidence type="ECO:0000256" key="4">
    <source>
        <dbReference type="SAM" id="MobiDB-lite"/>
    </source>
</evidence>
<reference evidence="7" key="1">
    <citation type="submission" date="2024-06" db="EMBL/GenBank/DDBJ databases">
        <title>Multi-omics analyses provide insights into the biosynthesis of the anticancer antibiotic pleurotin in Hohenbuehelia grisea.</title>
        <authorList>
            <person name="Weaver J.A."/>
            <person name="Alberti F."/>
        </authorList>
    </citation>
    <scope>NUCLEOTIDE SEQUENCE [LARGE SCALE GENOMIC DNA]</scope>
    <source>
        <strain evidence="7">T-177</strain>
    </source>
</reference>
<evidence type="ECO:0000256" key="1">
    <source>
        <dbReference type="ARBA" id="ARBA00023125"/>
    </source>
</evidence>
<protein>
    <recommendedName>
        <fullName evidence="5">HMG box domain-containing protein</fullName>
    </recommendedName>
</protein>
<dbReference type="CDD" id="cd01389">
    <property type="entry name" value="HMG-box_ROX1-like"/>
    <property type="match status" value="1"/>
</dbReference>
<dbReference type="InterPro" id="IPR009071">
    <property type="entry name" value="HMG_box_dom"/>
</dbReference>
<keyword evidence="1 3" id="KW-0238">DNA-binding</keyword>
<dbReference type="PROSITE" id="PS50118">
    <property type="entry name" value="HMG_BOX_2"/>
    <property type="match status" value="1"/>
</dbReference>
<feature type="DNA-binding region" description="HMG box" evidence="3">
    <location>
        <begin position="87"/>
        <end position="156"/>
    </location>
</feature>
<evidence type="ECO:0000256" key="2">
    <source>
        <dbReference type="ARBA" id="ARBA00023242"/>
    </source>
</evidence>
<dbReference type="PANTHER" id="PTHR45789:SF2">
    <property type="entry name" value="FI18025P1"/>
    <property type="match status" value="1"/>
</dbReference>
<feature type="region of interest" description="Disordered" evidence="4">
    <location>
        <begin position="382"/>
        <end position="407"/>
    </location>
</feature>
<dbReference type="EMBL" id="JASNQZ010000011">
    <property type="protein sequence ID" value="KAL0951993.1"/>
    <property type="molecule type" value="Genomic_DNA"/>
</dbReference>
<evidence type="ECO:0000259" key="5">
    <source>
        <dbReference type="PROSITE" id="PS50118"/>
    </source>
</evidence>
<dbReference type="InterPro" id="IPR051356">
    <property type="entry name" value="SOX/SOX-like_TF"/>
</dbReference>
<comment type="caution">
    <text evidence="6">The sequence shown here is derived from an EMBL/GenBank/DDBJ whole genome shotgun (WGS) entry which is preliminary data.</text>
</comment>